<proteinExistence type="predicted"/>
<accession>A0A1Z4BM24</accession>
<dbReference type="SUPFAM" id="SSF53448">
    <property type="entry name" value="Nucleotide-diphospho-sugar transferases"/>
    <property type="match status" value="1"/>
</dbReference>
<dbReference type="AlphaFoldDB" id="A0A1Z4BM24"/>
<dbReference type="Pfam" id="PF00535">
    <property type="entry name" value="Glycos_transf_2"/>
    <property type="match status" value="1"/>
</dbReference>
<dbReference type="GO" id="GO:0016758">
    <property type="term" value="F:hexosyltransferase activity"/>
    <property type="evidence" value="ECO:0007669"/>
    <property type="project" value="UniProtKB-ARBA"/>
</dbReference>
<organism evidence="2 3">
    <name type="scientific">Capnocytophaga endodontalis</name>
    <dbReference type="NCBI Taxonomy" id="2708117"/>
    <lineage>
        <taxon>Bacteria</taxon>
        <taxon>Pseudomonadati</taxon>
        <taxon>Bacteroidota</taxon>
        <taxon>Flavobacteriia</taxon>
        <taxon>Flavobacteriales</taxon>
        <taxon>Flavobacteriaceae</taxon>
        <taxon>Capnocytophaga</taxon>
    </lineage>
</organism>
<name>A0A1Z4BM24_9FLAO</name>
<dbReference type="Gene3D" id="3.90.550.10">
    <property type="entry name" value="Spore Coat Polysaccharide Biosynthesis Protein SpsA, Chain A"/>
    <property type="match status" value="1"/>
</dbReference>
<feature type="domain" description="Glycosyltransferase 2-like" evidence="1">
    <location>
        <begin position="4"/>
        <end position="131"/>
    </location>
</feature>
<keyword evidence="2" id="KW-0808">Transferase</keyword>
<sequence>MKISLVTATLGRVDEINILLDSLVKQTYKNFELIIVDQNEHYKVQNIVDRYTNILSIKYIRSSTKGLSYNRNIGIKECSGDIIGFPDDDCYYSENLLEEIVYTFKEKKNKITLVEAYDSITKNIFISKTDVLSRKSLFKYAISFNLFVIFDKKKLFDERLGVGTFFSSGEETDYIWQLLDKKDIAIFAKNAKVFHPQNAASNNYQRAYSYGLGFGALFKKEILGRKHYTYFIMYLKYLIRSIGGIVLSSNKKFYWGSLKGRIKGFLLFKL</sequence>
<evidence type="ECO:0000313" key="3">
    <source>
        <dbReference type="Proteomes" id="UP000197007"/>
    </source>
</evidence>
<dbReference type="KEGG" id="capn:CBG49_03950"/>
<evidence type="ECO:0000313" key="2">
    <source>
        <dbReference type="EMBL" id="ASF42305.1"/>
    </source>
</evidence>
<protein>
    <submittedName>
        <fullName evidence="2">Glycosyl transferase</fullName>
    </submittedName>
</protein>
<dbReference type="PANTHER" id="PTHR22916">
    <property type="entry name" value="GLYCOSYLTRANSFERASE"/>
    <property type="match status" value="1"/>
</dbReference>
<dbReference type="InterPro" id="IPR029044">
    <property type="entry name" value="Nucleotide-diphossugar_trans"/>
</dbReference>
<dbReference type="InterPro" id="IPR001173">
    <property type="entry name" value="Glyco_trans_2-like"/>
</dbReference>
<dbReference type="CDD" id="cd00761">
    <property type="entry name" value="Glyco_tranf_GTA_type"/>
    <property type="match status" value="1"/>
</dbReference>
<keyword evidence="3" id="KW-1185">Reference proteome</keyword>
<dbReference type="RefSeq" id="WP_088593469.1">
    <property type="nucleotide sequence ID" value="NZ_CP022022.1"/>
</dbReference>
<dbReference type="Proteomes" id="UP000197007">
    <property type="component" value="Chromosome"/>
</dbReference>
<dbReference type="EMBL" id="CP022022">
    <property type="protein sequence ID" value="ASF42305.1"/>
    <property type="molecule type" value="Genomic_DNA"/>
</dbReference>
<reference evidence="3" key="1">
    <citation type="submission" date="2017-06" db="EMBL/GenBank/DDBJ databases">
        <title>Complete genome sequence of Capnocytophaga sp. KCOM 1579 (=ChDC OS43) isolated from a human refractory periapical abscess lesion.</title>
        <authorList>
            <person name="Kook J.-K."/>
            <person name="Park S.-N."/>
            <person name="Lim Y.K."/>
            <person name="Roh H."/>
        </authorList>
    </citation>
    <scope>NUCLEOTIDE SEQUENCE [LARGE SCALE GENOMIC DNA]</scope>
    <source>
        <strain evidence="3">ChDC OS43</strain>
    </source>
</reference>
<gene>
    <name evidence="2" type="ORF">CBG49_03950</name>
</gene>
<evidence type="ECO:0000259" key="1">
    <source>
        <dbReference type="Pfam" id="PF00535"/>
    </source>
</evidence>